<feature type="signal peptide" evidence="1">
    <location>
        <begin position="1"/>
        <end position="19"/>
    </location>
</feature>
<proteinExistence type="predicted"/>
<reference evidence="2 3" key="1">
    <citation type="submission" date="2020-08" db="EMBL/GenBank/DDBJ databases">
        <title>Genomic Encyclopedia of Type Strains, Phase IV (KMG-IV): sequencing the most valuable type-strain genomes for metagenomic binning, comparative biology and taxonomic classification.</title>
        <authorList>
            <person name="Goeker M."/>
        </authorList>
    </citation>
    <scope>NUCLEOTIDE SEQUENCE [LARGE SCALE GENOMIC DNA]</scope>
    <source>
        <strain evidence="2 3">DSM 23960</strain>
    </source>
</reference>
<gene>
    <name evidence="2" type="ORF">GGR12_001451</name>
</gene>
<dbReference type="AlphaFoldDB" id="A0A7W6JCL5"/>
<dbReference type="InterPro" id="IPR005624">
    <property type="entry name" value="PduO/GlcC-like"/>
</dbReference>
<evidence type="ECO:0000256" key="1">
    <source>
        <dbReference type="SAM" id="SignalP"/>
    </source>
</evidence>
<dbReference type="SUPFAM" id="SSF143744">
    <property type="entry name" value="GlcG-like"/>
    <property type="match status" value="1"/>
</dbReference>
<name>A0A7W6JCL5_9CAUL</name>
<keyword evidence="1" id="KW-0732">Signal</keyword>
<evidence type="ECO:0000313" key="2">
    <source>
        <dbReference type="EMBL" id="MBB4082612.1"/>
    </source>
</evidence>
<comment type="caution">
    <text evidence="2">The sequence shown here is derived from an EMBL/GenBank/DDBJ whole genome shotgun (WGS) entry which is preliminary data.</text>
</comment>
<dbReference type="PANTHER" id="PTHR34309:SF1">
    <property type="entry name" value="PROTEIN GLCG"/>
    <property type="match status" value="1"/>
</dbReference>
<dbReference type="RefSeq" id="WP_183203673.1">
    <property type="nucleotide sequence ID" value="NZ_BAAAER010000001.1"/>
</dbReference>
<dbReference type="Pfam" id="PF03928">
    <property type="entry name" value="HbpS-like"/>
    <property type="match status" value="1"/>
</dbReference>
<accession>A0A7W6JCL5</accession>
<dbReference type="InterPro" id="IPR038084">
    <property type="entry name" value="PduO/GlcC-like_sf"/>
</dbReference>
<protein>
    <submittedName>
        <fullName evidence="2">Uncharacterized protein GlcG (DUF336 family)</fullName>
    </submittedName>
</protein>
<evidence type="ECO:0000313" key="3">
    <source>
        <dbReference type="Proteomes" id="UP000529946"/>
    </source>
</evidence>
<dbReference type="Gene3D" id="3.30.450.150">
    <property type="entry name" value="Haem-degrading domain"/>
    <property type="match status" value="1"/>
</dbReference>
<organism evidence="2 3">
    <name type="scientific">Brevundimonas lenta</name>
    <dbReference type="NCBI Taxonomy" id="424796"/>
    <lineage>
        <taxon>Bacteria</taxon>
        <taxon>Pseudomonadati</taxon>
        <taxon>Pseudomonadota</taxon>
        <taxon>Alphaproteobacteria</taxon>
        <taxon>Caulobacterales</taxon>
        <taxon>Caulobacteraceae</taxon>
        <taxon>Brevundimonas</taxon>
    </lineage>
</organism>
<feature type="chain" id="PRO_5030992813" evidence="1">
    <location>
        <begin position="20"/>
        <end position="163"/>
    </location>
</feature>
<dbReference type="PANTHER" id="PTHR34309">
    <property type="entry name" value="SLR1406 PROTEIN"/>
    <property type="match status" value="1"/>
</dbReference>
<sequence>MKRIVLALAVAALSGPALAQTAPTPTPAAAPAPPYGAPISLADAQALIERAMAEARSRNFRMAFAVVEPSGELVAFARMDDVQYASIEVSQRKAETAARFRRPTSSHEEGVAGGRHAILGVSEIIPLSGGVPIIVDGRVVGAIGVSGASSAQDDEVARAALAR</sequence>
<keyword evidence="3" id="KW-1185">Reference proteome</keyword>
<dbReference type="EMBL" id="JACIDM010000001">
    <property type="protein sequence ID" value="MBB4082612.1"/>
    <property type="molecule type" value="Genomic_DNA"/>
</dbReference>
<dbReference type="InterPro" id="IPR052517">
    <property type="entry name" value="GlcG_carb_metab_protein"/>
</dbReference>
<dbReference type="Proteomes" id="UP000529946">
    <property type="component" value="Unassembled WGS sequence"/>
</dbReference>